<dbReference type="AlphaFoldDB" id="A0A4Q8XW65"/>
<feature type="region of interest" description="Disordered" evidence="1">
    <location>
        <begin position="78"/>
        <end position="98"/>
    </location>
</feature>
<reference evidence="2 3" key="1">
    <citation type="submission" date="2019-02" db="EMBL/GenBank/DDBJ databases">
        <title>The genomic architecture of introgression among sibling species of bacteria.</title>
        <authorList>
            <person name="Cavassim M.I.A."/>
            <person name="Moeskjaer S."/>
            <person name="Moslemi C."/>
            <person name="Fields B."/>
            <person name="Bachmann A."/>
            <person name="Vilhjalmsson B."/>
            <person name="Schierup M.H."/>
            <person name="Young J.P.W."/>
            <person name="Andersen S.U."/>
        </authorList>
    </citation>
    <scope>NUCLEOTIDE SEQUENCE [LARGE SCALE GENOMIC DNA]</scope>
    <source>
        <strain evidence="2 3">SM145A</strain>
    </source>
</reference>
<organism evidence="2 3">
    <name type="scientific">Rhizobium leguminosarum</name>
    <dbReference type="NCBI Taxonomy" id="384"/>
    <lineage>
        <taxon>Bacteria</taxon>
        <taxon>Pseudomonadati</taxon>
        <taxon>Pseudomonadota</taxon>
        <taxon>Alphaproteobacteria</taxon>
        <taxon>Hyphomicrobiales</taxon>
        <taxon>Rhizobiaceae</taxon>
        <taxon>Rhizobium/Agrobacterium group</taxon>
        <taxon>Rhizobium</taxon>
    </lineage>
</organism>
<evidence type="ECO:0000256" key="1">
    <source>
        <dbReference type="SAM" id="MobiDB-lite"/>
    </source>
</evidence>
<dbReference type="EMBL" id="SIPC01000001">
    <property type="protein sequence ID" value="TAX70970.1"/>
    <property type="molecule type" value="Genomic_DNA"/>
</dbReference>
<protein>
    <submittedName>
        <fullName evidence="2">Uncharacterized protein</fullName>
    </submittedName>
</protein>
<evidence type="ECO:0000313" key="2">
    <source>
        <dbReference type="EMBL" id="TAX70970.1"/>
    </source>
</evidence>
<proteinExistence type="predicted"/>
<sequence>MSFRFFPFMLALGLILTVVAPARSETVFVRSRGGEIGRGWLFGSAGVNPGDCWIVVPAHVVRSPETKALEPFFFSDTNGKSGESGDPISAGVENPATTAERDASDLAFARVSSGRRDGQCLSRLGVPTFVYGNLATANPRLTVLSTLTTSYGAFEAVIKSGAVDQFGGAVLDFGITHEEDSSYLKKMLSGATIIAERAGQPIPFAMVIRVTEDQHGMRGLRFDYIRERFTAIEAADAARHRGIRASTEGVPYRVLDYKAIDVTGSEGPSILTRGGGCWRAAPSGGRKDVELSIELSDKLDRVESLALLQTEACNSGTHSFWIERRNDDRADWDYLGRCESRLTDSPACRIGITGPGQIRLRIEAKGPIAVSALILR</sequence>
<dbReference type="Proteomes" id="UP000293652">
    <property type="component" value="Unassembled WGS sequence"/>
</dbReference>
<comment type="caution">
    <text evidence="2">The sequence shown here is derived from an EMBL/GenBank/DDBJ whole genome shotgun (WGS) entry which is preliminary data.</text>
</comment>
<name>A0A4Q8XW65_RHILE</name>
<evidence type="ECO:0000313" key="3">
    <source>
        <dbReference type="Proteomes" id="UP000293652"/>
    </source>
</evidence>
<dbReference type="RefSeq" id="WP_130667558.1">
    <property type="nucleotide sequence ID" value="NZ_SIOH01000001.1"/>
</dbReference>
<accession>A0A4Q8XW65</accession>
<gene>
    <name evidence="2" type="ORF">ELI03_04060</name>
</gene>